<proteinExistence type="predicted"/>
<evidence type="ECO:0000313" key="2">
    <source>
        <dbReference type="Proteomes" id="UP001605036"/>
    </source>
</evidence>
<gene>
    <name evidence="1" type="ORF">R1flu_008743</name>
</gene>
<dbReference type="AlphaFoldDB" id="A0ABD1YCT0"/>
<feature type="non-terminal residue" evidence="1">
    <location>
        <position position="1"/>
    </location>
</feature>
<comment type="caution">
    <text evidence="1">The sequence shown here is derived from an EMBL/GenBank/DDBJ whole genome shotgun (WGS) entry which is preliminary data.</text>
</comment>
<evidence type="ECO:0000313" key="1">
    <source>
        <dbReference type="EMBL" id="KAL2624498.1"/>
    </source>
</evidence>
<dbReference type="EMBL" id="JBHFFA010000005">
    <property type="protein sequence ID" value="KAL2624498.1"/>
    <property type="molecule type" value="Genomic_DNA"/>
</dbReference>
<protein>
    <submittedName>
        <fullName evidence="1">Uncharacterized protein</fullName>
    </submittedName>
</protein>
<reference evidence="1 2" key="1">
    <citation type="submission" date="2024-09" db="EMBL/GenBank/DDBJ databases">
        <title>Chromosome-scale assembly of Riccia fluitans.</title>
        <authorList>
            <person name="Paukszto L."/>
            <person name="Sawicki J."/>
            <person name="Karawczyk K."/>
            <person name="Piernik-Szablinska J."/>
            <person name="Szczecinska M."/>
            <person name="Mazdziarz M."/>
        </authorList>
    </citation>
    <scope>NUCLEOTIDE SEQUENCE [LARGE SCALE GENOMIC DNA]</scope>
    <source>
        <strain evidence="1">Rf_01</strain>
        <tissue evidence="1">Aerial parts of the thallus</tissue>
    </source>
</reference>
<accession>A0ABD1YCT0</accession>
<name>A0ABD1YCT0_9MARC</name>
<keyword evidence="2" id="KW-1185">Reference proteome</keyword>
<dbReference type="Proteomes" id="UP001605036">
    <property type="component" value="Unassembled WGS sequence"/>
</dbReference>
<organism evidence="1 2">
    <name type="scientific">Riccia fluitans</name>
    <dbReference type="NCBI Taxonomy" id="41844"/>
    <lineage>
        <taxon>Eukaryota</taxon>
        <taxon>Viridiplantae</taxon>
        <taxon>Streptophyta</taxon>
        <taxon>Embryophyta</taxon>
        <taxon>Marchantiophyta</taxon>
        <taxon>Marchantiopsida</taxon>
        <taxon>Marchantiidae</taxon>
        <taxon>Marchantiales</taxon>
        <taxon>Ricciaceae</taxon>
        <taxon>Riccia</taxon>
    </lineage>
</organism>
<sequence>RSWERLHGSPVTCMEAPESISQVLSLSSMASAATAASNSSLKCSTLPSISDVYCGNCFPRRRSWIAFRIRTTKASLSSRVSSRFFKRSSSNCNLLDELLLKEFPQFMWILQMDDDWDNGITD</sequence>